<gene>
    <name evidence="3" type="primary">gacW_0</name>
    <name evidence="3" type="ORF">g.47227</name>
</gene>
<feature type="compositionally biased region" description="Basic and acidic residues" evidence="1">
    <location>
        <begin position="14"/>
        <end position="35"/>
    </location>
</feature>
<feature type="non-terminal residue" evidence="3">
    <location>
        <position position="1"/>
    </location>
</feature>
<dbReference type="AlphaFoldDB" id="A0A1D1ZBH6"/>
<proteinExistence type="predicted"/>
<dbReference type="Pfam" id="PF20636">
    <property type="entry name" value="SMN_G2-BD"/>
    <property type="match status" value="1"/>
</dbReference>
<sequence length="330" mass="36696">SRRYTVPRGGLSRGSERRTGAEEEEREREMGKETDLWDDSALVNAFDQALAKYKVMHSNISHDDTTEGMKSTNNENGFSVTKMIHENVEPHDKMNNTVEAVTETSMPCSNNERAHEVSKTQESQPVAGTHFPESNPELTGATSTHGHLNIYEGTEYARLLSEYYEIEEKRQKILQQLQQVGYWNDPSSTQYQTPHVHQGSNTSHLGHLPLCCLSHGHCCLCSTASSSNCDSCCPWDAYKSSSQTHQIPAVKTAAESVASSLKFEASATSNVYQEEKHKGREETSAVGGGQRSQDVIDSESDLAIVINAWYSAGFYTGRYLSEQSMKKGFH</sequence>
<dbReference type="CDD" id="cd22851">
    <property type="entry name" value="SMN_N"/>
    <property type="match status" value="1"/>
</dbReference>
<dbReference type="PANTHER" id="PTHR39267">
    <property type="entry name" value="SURVIVAL MOTOR NEURON-LIKE PROTEIN 1"/>
    <property type="match status" value="1"/>
</dbReference>
<evidence type="ECO:0000313" key="3">
    <source>
        <dbReference type="EMBL" id="JAT64185.1"/>
    </source>
</evidence>
<dbReference type="InterPro" id="IPR040424">
    <property type="entry name" value="Smn1"/>
</dbReference>
<feature type="region of interest" description="Disordered" evidence="1">
    <location>
        <begin position="272"/>
        <end position="292"/>
    </location>
</feature>
<feature type="domain" description="Survival Motor Neuron Gemin2-binding" evidence="2">
    <location>
        <begin position="30"/>
        <end position="57"/>
    </location>
</feature>
<reference evidence="3" key="1">
    <citation type="submission" date="2015-07" db="EMBL/GenBank/DDBJ databases">
        <title>Transcriptome Assembly of Anthurium amnicola.</title>
        <authorList>
            <person name="Suzuki J."/>
        </authorList>
    </citation>
    <scope>NUCLEOTIDE SEQUENCE</scope>
</reference>
<name>A0A1D1ZBH6_9ARAE</name>
<dbReference type="PANTHER" id="PTHR39267:SF1">
    <property type="entry name" value="SURVIVAL MOTOR NEURON PROTEIN"/>
    <property type="match status" value="1"/>
</dbReference>
<protein>
    <submittedName>
        <fullName evidence="3">Rho GTPase-activating protein gacW</fullName>
    </submittedName>
</protein>
<evidence type="ECO:0000256" key="1">
    <source>
        <dbReference type="SAM" id="MobiDB-lite"/>
    </source>
</evidence>
<dbReference type="EMBL" id="GDJX01003751">
    <property type="protein sequence ID" value="JAT64185.1"/>
    <property type="molecule type" value="Transcribed_RNA"/>
</dbReference>
<dbReference type="InterPro" id="IPR049481">
    <property type="entry name" value="SMN_G2-BD"/>
</dbReference>
<feature type="compositionally biased region" description="Basic and acidic residues" evidence="1">
    <location>
        <begin position="273"/>
        <end position="283"/>
    </location>
</feature>
<evidence type="ECO:0000259" key="2">
    <source>
        <dbReference type="Pfam" id="PF20636"/>
    </source>
</evidence>
<accession>A0A1D1ZBH6</accession>
<organism evidence="3">
    <name type="scientific">Anthurium amnicola</name>
    <dbReference type="NCBI Taxonomy" id="1678845"/>
    <lineage>
        <taxon>Eukaryota</taxon>
        <taxon>Viridiplantae</taxon>
        <taxon>Streptophyta</taxon>
        <taxon>Embryophyta</taxon>
        <taxon>Tracheophyta</taxon>
        <taxon>Spermatophyta</taxon>
        <taxon>Magnoliopsida</taxon>
        <taxon>Liliopsida</taxon>
        <taxon>Araceae</taxon>
        <taxon>Pothoideae</taxon>
        <taxon>Potheae</taxon>
        <taxon>Anthurium</taxon>
    </lineage>
</organism>
<feature type="region of interest" description="Disordered" evidence="1">
    <location>
        <begin position="1"/>
        <end position="35"/>
    </location>
</feature>